<gene>
    <name evidence="2" type="ORF">AB0D65_32790</name>
</gene>
<evidence type="ECO:0000256" key="1">
    <source>
        <dbReference type="SAM" id="MobiDB-lite"/>
    </source>
</evidence>
<organism evidence="2 3">
    <name type="scientific">Streptomyces griseoloalbus</name>
    <dbReference type="NCBI Taxonomy" id="67303"/>
    <lineage>
        <taxon>Bacteria</taxon>
        <taxon>Bacillati</taxon>
        <taxon>Actinomycetota</taxon>
        <taxon>Actinomycetes</taxon>
        <taxon>Kitasatosporales</taxon>
        <taxon>Streptomycetaceae</taxon>
        <taxon>Streptomyces</taxon>
    </lineage>
</organism>
<dbReference type="Proteomes" id="UP001551582">
    <property type="component" value="Unassembled WGS sequence"/>
</dbReference>
<feature type="compositionally biased region" description="Polar residues" evidence="1">
    <location>
        <begin position="942"/>
        <end position="954"/>
    </location>
</feature>
<dbReference type="Gene3D" id="3.30.870.10">
    <property type="entry name" value="Endonuclease Chain A"/>
    <property type="match status" value="1"/>
</dbReference>
<evidence type="ECO:0008006" key="4">
    <source>
        <dbReference type="Google" id="ProtNLM"/>
    </source>
</evidence>
<feature type="region of interest" description="Disordered" evidence="1">
    <location>
        <begin position="632"/>
        <end position="660"/>
    </location>
</feature>
<dbReference type="RefSeq" id="WP_359988761.1">
    <property type="nucleotide sequence ID" value="NZ_JBEZLS010000033.1"/>
</dbReference>
<accession>A0ABV3EG90</accession>
<dbReference type="EMBL" id="JBEZLS010000033">
    <property type="protein sequence ID" value="MEU9355644.1"/>
    <property type="molecule type" value="Genomic_DNA"/>
</dbReference>
<proteinExistence type="predicted"/>
<name>A0ABV3EG90_9ACTN</name>
<keyword evidence="3" id="KW-1185">Reference proteome</keyword>
<reference evidence="2 3" key="1">
    <citation type="submission" date="2024-06" db="EMBL/GenBank/DDBJ databases">
        <title>The Natural Products Discovery Center: Release of the First 8490 Sequenced Strains for Exploring Actinobacteria Biosynthetic Diversity.</title>
        <authorList>
            <person name="Kalkreuter E."/>
            <person name="Kautsar S.A."/>
            <person name="Yang D."/>
            <person name="Bader C.D."/>
            <person name="Teijaro C.N."/>
            <person name="Fluegel L."/>
            <person name="Davis C.M."/>
            <person name="Simpson J.R."/>
            <person name="Lauterbach L."/>
            <person name="Steele A.D."/>
            <person name="Gui C."/>
            <person name="Meng S."/>
            <person name="Li G."/>
            <person name="Viehrig K."/>
            <person name="Ye F."/>
            <person name="Su P."/>
            <person name="Kiefer A.F."/>
            <person name="Nichols A."/>
            <person name="Cepeda A.J."/>
            <person name="Yan W."/>
            <person name="Fan B."/>
            <person name="Jiang Y."/>
            <person name="Adhikari A."/>
            <person name="Zheng C.-J."/>
            <person name="Schuster L."/>
            <person name="Cowan T.M."/>
            <person name="Smanski M.J."/>
            <person name="Chevrette M.G."/>
            <person name="De Carvalho L.P.S."/>
            <person name="Shen B."/>
        </authorList>
    </citation>
    <scope>NUCLEOTIDE SEQUENCE [LARGE SCALE GENOMIC DNA]</scope>
    <source>
        <strain evidence="2 3">NPDC048274</strain>
    </source>
</reference>
<feature type="region of interest" description="Disordered" evidence="1">
    <location>
        <begin position="934"/>
        <end position="954"/>
    </location>
</feature>
<protein>
    <recommendedName>
        <fullName evidence="4">Phospholipase D-like domain-containing protein</fullName>
    </recommendedName>
</protein>
<comment type="caution">
    <text evidence="2">The sequence shown here is derived from an EMBL/GenBank/DDBJ whole genome shotgun (WGS) entry which is preliminary data.</text>
</comment>
<evidence type="ECO:0000313" key="3">
    <source>
        <dbReference type="Proteomes" id="UP001551582"/>
    </source>
</evidence>
<sequence length="954" mass="102802">MSAARHTRFASPVTLLNEWTERGDKQPLHEVLLLGFTVDLPFLERVAIPVARSLGARTAVIGDAAQGLYDPVDVRMAGRSYLHGLAGCRGAFHPKLVLLVGEHACRLAVGSGNPTLSGWGANDELWTVVETEDDASHALLADLAEWLEELPAVVDMAPWTASHIGEVATLLTERHVNAPAGPETGPRLLHNLHRSLVEQLTPGPVDEVQAYAPFIDPQAHALRALVERLMPSQVTLGLQPRWSSYDAETIKRALDGRSTGIRLLDETRMRHGKFVEWRIGERRHALTGSPNLTRAALCTSTEEGGNCELAVLSADTSPLLPEEGPTTALTGLKGRTLRPFTTGAGRALVLLGAKTDSEGLHVCLARSEPTPVVISTSPDGSPGSWTDVGSIPAGKSAFSFPMPEVPGAAVRATCLRPDGSSAESPVVFVYSPVHSARRHTHDSGPRLSYDYTAQALFTDERAARRFETDLLRLRELTAGMSAPRVSPATERATSTAVTSGVDRWDAYLADCRRMIGLPLAGLAFGTVQIDLPQPSASRWIVSTVAFATSAEDDEGTEDEDPVVDGAVAVPYVPPEQRARCRVWAQRWADTLVGPDGSSAQSLPVRLLVAGLYVQLLAAGVWDDDDHSWREGLSGLLGALDPQDGPDDETAEQQAPPETGRRVDAVAAVLMTLLSQDATFTGGGEHDVPAARAWQNHRSMIARADPSEAHDLMLPPEQALARVASWSEVERLVGLAKEDDPHAEVVEELSKAGWSVRYEDGIWDITGSFGNPIPVVARAADRLGRHHADGVLVRARGRRRWAFAAWAKPRLVLLNPPARVWRTYEVRSPATPESRFSGGDLSTVPGLIGAPTPLRTGPPEALRTTLAGVDLPYPELMRRLFEDAVSETLCCTGICGRSAGGGVGRCLLPCRGQTEGERWCRTPYGEVPRATVRRSVTRPPCSNRLSSPTSKVVSR</sequence>
<evidence type="ECO:0000313" key="2">
    <source>
        <dbReference type="EMBL" id="MEU9355644.1"/>
    </source>
</evidence>